<feature type="transmembrane region" description="Helical" evidence="22">
    <location>
        <begin position="205"/>
        <end position="227"/>
    </location>
</feature>
<keyword evidence="23" id="KW-1185">Reference proteome</keyword>
<keyword evidence="8 22" id="KW-0812">Transmembrane</keyword>
<comment type="catalytic activity">
    <reaction evidence="17">
        <text>folate(in) + H(+)(in) = folate(out) + H(+)(out)</text>
        <dbReference type="Rhea" id="RHEA:70159"/>
        <dbReference type="ChEBI" id="CHEBI:15378"/>
        <dbReference type="ChEBI" id="CHEBI:62501"/>
    </reaction>
</comment>
<evidence type="ECO:0000256" key="5">
    <source>
        <dbReference type="ARBA" id="ARBA00022448"/>
    </source>
</evidence>
<evidence type="ECO:0000256" key="19">
    <source>
        <dbReference type="ARBA" id="ARBA00042514"/>
    </source>
</evidence>
<dbReference type="InterPro" id="IPR011701">
    <property type="entry name" value="MFS"/>
</dbReference>
<comment type="catalytic activity">
    <reaction evidence="20">
        <text>pemetrexed(in) + H(+)(in) = pemetrexed(out) + H(+)(out)</text>
        <dbReference type="Rhea" id="RHEA:70171"/>
        <dbReference type="ChEBI" id="CHEBI:15378"/>
        <dbReference type="ChEBI" id="CHEBI:63724"/>
    </reaction>
</comment>
<dbReference type="PANTHER" id="PTHR23507">
    <property type="entry name" value="ZGC:174356"/>
    <property type="match status" value="1"/>
</dbReference>
<dbReference type="GO" id="GO:0005542">
    <property type="term" value="F:folic acid binding"/>
    <property type="evidence" value="ECO:0007669"/>
    <property type="project" value="UniProtKB-KW"/>
</dbReference>
<feature type="transmembrane region" description="Helical" evidence="22">
    <location>
        <begin position="359"/>
        <end position="380"/>
    </location>
</feature>
<dbReference type="GO" id="GO:0010008">
    <property type="term" value="C:endosome membrane"/>
    <property type="evidence" value="ECO:0007669"/>
    <property type="project" value="UniProtKB-SubCell"/>
</dbReference>
<name>A0A6P8HHU6_ACTTE</name>
<dbReference type="GeneID" id="116289413"/>
<evidence type="ECO:0000256" key="10">
    <source>
        <dbReference type="ARBA" id="ARBA00022847"/>
    </source>
</evidence>
<keyword evidence="10" id="KW-0769">Symport</keyword>
<evidence type="ECO:0000256" key="4">
    <source>
        <dbReference type="ARBA" id="ARBA00004554"/>
    </source>
</evidence>
<feature type="transmembrane region" description="Helical" evidence="22">
    <location>
        <begin position="422"/>
        <end position="444"/>
    </location>
</feature>
<feature type="transmembrane region" description="Helical" evidence="22">
    <location>
        <begin position="82"/>
        <end position="105"/>
    </location>
</feature>
<feature type="transmembrane region" description="Helical" evidence="22">
    <location>
        <begin position="262"/>
        <end position="283"/>
    </location>
</feature>
<evidence type="ECO:0000256" key="14">
    <source>
        <dbReference type="ARBA" id="ARBA00023157"/>
    </source>
</evidence>
<evidence type="ECO:0000256" key="8">
    <source>
        <dbReference type="ARBA" id="ARBA00022692"/>
    </source>
</evidence>
<organism evidence="23 24">
    <name type="scientific">Actinia tenebrosa</name>
    <name type="common">Australian red waratah sea anemone</name>
    <dbReference type="NCBI Taxonomy" id="6105"/>
    <lineage>
        <taxon>Eukaryota</taxon>
        <taxon>Metazoa</taxon>
        <taxon>Cnidaria</taxon>
        <taxon>Anthozoa</taxon>
        <taxon>Hexacorallia</taxon>
        <taxon>Actiniaria</taxon>
        <taxon>Actiniidae</taxon>
        <taxon>Actinia</taxon>
    </lineage>
</organism>
<dbReference type="RefSeq" id="XP_031552188.1">
    <property type="nucleotide sequence ID" value="XM_031696328.1"/>
</dbReference>
<keyword evidence="13 22" id="KW-0472">Membrane</keyword>
<feature type="transmembrane region" description="Helical" evidence="22">
    <location>
        <begin position="303"/>
        <end position="322"/>
    </location>
</feature>
<keyword evidence="6" id="KW-1003">Cell membrane</keyword>
<dbReference type="AlphaFoldDB" id="A0A6P8HHU6"/>
<dbReference type="GO" id="GO:0016323">
    <property type="term" value="C:basolateral plasma membrane"/>
    <property type="evidence" value="ECO:0007669"/>
    <property type="project" value="UniProtKB-SubCell"/>
</dbReference>
<evidence type="ECO:0000256" key="15">
    <source>
        <dbReference type="ARBA" id="ARBA00023180"/>
    </source>
</evidence>
<dbReference type="Gene3D" id="1.20.1250.20">
    <property type="entry name" value="MFS general substrate transporter like domains"/>
    <property type="match status" value="1"/>
</dbReference>
<evidence type="ECO:0000256" key="17">
    <source>
        <dbReference type="ARBA" id="ARBA00036250"/>
    </source>
</evidence>
<dbReference type="GO" id="GO:0015293">
    <property type="term" value="F:symporter activity"/>
    <property type="evidence" value="ECO:0007669"/>
    <property type="project" value="UniProtKB-KW"/>
</dbReference>
<evidence type="ECO:0000256" key="2">
    <source>
        <dbReference type="ARBA" id="ARBA00004424"/>
    </source>
</evidence>
<feature type="transmembrane region" description="Helical" evidence="22">
    <location>
        <begin position="392"/>
        <end position="416"/>
    </location>
</feature>
<keyword evidence="7" id="KW-0963">Cytoplasm</keyword>
<accession>A0A6P8HHU6</accession>
<evidence type="ECO:0000313" key="23">
    <source>
        <dbReference type="Proteomes" id="UP000515163"/>
    </source>
</evidence>
<evidence type="ECO:0000256" key="16">
    <source>
        <dbReference type="ARBA" id="ARBA00036193"/>
    </source>
</evidence>
<comment type="catalytic activity">
    <reaction evidence="16">
        <text>(6S)-5-methyl-5,6,7,8-tetrahydrofolate(in) + H(+)(in) = (6S)-5-methyl-5,6,7,8-tetrahydrofolate(out) + H(+)(out)</text>
        <dbReference type="Rhea" id="RHEA:70167"/>
        <dbReference type="ChEBI" id="CHEBI:15378"/>
        <dbReference type="ChEBI" id="CHEBI:18608"/>
    </reaction>
</comment>
<dbReference type="KEGG" id="aten:116289413"/>
<reference evidence="24 25" key="1">
    <citation type="submission" date="2025-04" db="UniProtKB">
        <authorList>
            <consortium name="RefSeq"/>
        </authorList>
    </citation>
    <scope>IDENTIFICATION</scope>
    <source>
        <tissue evidence="24 25">Tentacle</tissue>
    </source>
</reference>
<dbReference type="InterPro" id="IPR036259">
    <property type="entry name" value="MFS_trans_sf"/>
</dbReference>
<dbReference type="GO" id="GO:0016324">
    <property type="term" value="C:apical plasma membrane"/>
    <property type="evidence" value="ECO:0007669"/>
    <property type="project" value="UniProtKB-SubCell"/>
</dbReference>
<evidence type="ECO:0000256" key="9">
    <source>
        <dbReference type="ARBA" id="ARBA00022753"/>
    </source>
</evidence>
<dbReference type="Pfam" id="PF07690">
    <property type="entry name" value="MFS_1"/>
    <property type="match status" value="1"/>
</dbReference>
<dbReference type="RefSeq" id="XP_031552187.1">
    <property type="nucleotide sequence ID" value="XM_031696327.1"/>
</dbReference>
<dbReference type="SUPFAM" id="SSF103473">
    <property type="entry name" value="MFS general substrate transporter"/>
    <property type="match status" value="1"/>
</dbReference>
<keyword evidence="9" id="KW-0967">Endosome</keyword>
<evidence type="ECO:0000313" key="25">
    <source>
        <dbReference type="RefSeq" id="XP_031552188.1"/>
    </source>
</evidence>
<evidence type="ECO:0000256" key="13">
    <source>
        <dbReference type="ARBA" id="ARBA00023136"/>
    </source>
</evidence>
<evidence type="ECO:0000256" key="22">
    <source>
        <dbReference type="SAM" id="Phobius"/>
    </source>
</evidence>
<dbReference type="Proteomes" id="UP000515163">
    <property type="component" value="Unplaced"/>
</dbReference>
<evidence type="ECO:0000313" key="24">
    <source>
        <dbReference type="RefSeq" id="XP_031552187.1"/>
    </source>
</evidence>
<comment type="subcellular location">
    <subcellularLocation>
        <location evidence="2">Apical cell membrane</location>
        <topology evidence="2">Multi-pass membrane protein</topology>
    </subcellularLocation>
    <subcellularLocation>
        <location evidence="4">Basolateral cell membrane</location>
        <topology evidence="4">Multi-pass membrane protein</topology>
    </subcellularLocation>
    <subcellularLocation>
        <location evidence="3">Cytoplasm</location>
    </subcellularLocation>
    <subcellularLocation>
        <location evidence="1">Endosome membrane</location>
        <topology evidence="1">Multi-pass membrane protein</topology>
    </subcellularLocation>
</comment>
<evidence type="ECO:0000256" key="7">
    <source>
        <dbReference type="ARBA" id="ARBA00022490"/>
    </source>
</evidence>
<feature type="transmembrane region" description="Helical" evidence="22">
    <location>
        <begin position="334"/>
        <end position="353"/>
    </location>
</feature>
<keyword evidence="15" id="KW-0325">Glycoprotein</keyword>
<feature type="transmembrane region" description="Helical" evidence="22">
    <location>
        <begin position="146"/>
        <end position="166"/>
    </location>
</feature>
<keyword evidence="12 22" id="KW-1133">Transmembrane helix</keyword>
<protein>
    <recommendedName>
        <fullName evidence="18">Proton-coupled folate transporter</fullName>
    </recommendedName>
    <alternativeName>
        <fullName evidence="19">Solute carrier family 46 member 1</fullName>
    </alternativeName>
</protein>
<evidence type="ECO:0000256" key="18">
    <source>
        <dbReference type="ARBA" id="ARBA00040650"/>
    </source>
</evidence>
<sequence>MRCYYMKRVTVEPVAFLALFSLSLLNQVSQQYVFEKLKPKAETRPPKRTNLTDLLSTCNTSTTSTTLYFLDENVLRSEAGQWLLYLKLAAIIPGVFTSLILGIWSDKTGRKIVLLVASCGGLIQVSLHLLVINLDLSIHVLLSGNIAYGISGYAVVIIAICMAYTADITSKQERTIQIVILSTLIGFGKGLAEFVSGYWEEAHGLVPPLWLVFGFNVINIIYIIFFLPETIIREYRSRPLGNCKLYVINICRLFSNGICRTTWCRLVTIYLVSFFVIAVVQLGCHEAMLTYSINWPVCFGKEYVRYFSGAMTCIFVTSLVAVKLFQFVPWLSHHWILEIGLLSAIGALVLTAFAKTTALMFIVPVAGILAQVPLAVLRACLSKIVDFHHQGLLFAVIGCIEIIGWLTGYLVFGSLYHATKHIMRGMTFLIGAGVLAISTILLGVTQFYQGYRSYNVFVESITTRDDVSTSDSEDSETVAILGENQARRNHGYQSCG</sequence>
<feature type="transmembrane region" description="Helical" evidence="22">
    <location>
        <begin position="178"/>
        <end position="199"/>
    </location>
</feature>
<evidence type="ECO:0000256" key="12">
    <source>
        <dbReference type="ARBA" id="ARBA00022989"/>
    </source>
</evidence>
<keyword evidence="11" id="KW-0290">Folate-binding</keyword>
<feature type="transmembrane region" description="Helical" evidence="22">
    <location>
        <begin position="112"/>
        <end position="134"/>
    </location>
</feature>
<evidence type="ECO:0000256" key="20">
    <source>
        <dbReference type="ARBA" id="ARBA00047769"/>
    </source>
</evidence>
<dbReference type="PANTHER" id="PTHR23507:SF2">
    <property type="entry name" value="PROTON-COUPLED FOLATE TRANSPORTER"/>
    <property type="match status" value="1"/>
</dbReference>
<comment type="catalytic activity">
    <reaction evidence="21">
        <text>methotrexate(in) + H(+)(in) = methotrexate(out) + H(+)(out)</text>
        <dbReference type="Rhea" id="RHEA:70163"/>
        <dbReference type="ChEBI" id="CHEBI:15378"/>
        <dbReference type="ChEBI" id="CHEBI:50681"/>
    </reaction>
</comment>
<gene>
    <name evidence="24 25" type="primary">LOC116289413</name>
</gene>
<proteinExistence type="predicted"/>
<evidence type="ECO:0000256" key="3">
    <source>
        <dbReference type="ARBA" id="ARBA00004496"/>
    </source>
</evidence>
<evidence type="ECO:0000256" key="21">
    <source>
        <dbReference type="ARBA" id="ARBA00047850"/>
    </source>
</evidence>
<evidence type="ECO:0000256" key="1">
    <source>
        <dbReference type="ARBA" id="ARBA00004337"/>
    </source>
</evidence>
<keyword evidence="5" id="KW-0813">Transport</keyword>
<dbReference type="OrthoDB" id="419734at2759"/>
<evidence type="ECO:0000256" key="11">
    <source>
        <dbReference type="ARBA" id="ARBA00022954"/>
    </source>
</evidence>
<keyword evidence="14" id="KW-1015">Disulfide bond</keyword>
<evidence type="ECO:0000256" key="6">
    <source>
        <dbReference type="ARBA" id="ARBA00022475"/>
    </source>
</evidence>